<proteinExistence type="predicted"/>
<dbReference type="RefSeq" id="WP_262683993.1">
    <property type="nucleotide sequence ID" value="NZ_JAOQIO010000032.1"/>
</dbReference>
<dbReference type="InterPro" id="IPR003660">
    <property type="entry name" value="HAMP_dom"/>
</dbReference>
<evidence type="ECO:0000256" key="1">
    <source>
        <dbReference type="ARBA" id="ARBA00004651"/>
    </source>
</evidence>
<dbReference type="SMART" id="SM00304">
    <property type="entry name" value="HAMP"/>
    <property type="match status" value="1"/>
</dbReference>
<evidence type="ECO:0000256" key="5">
    <source>
        <dbReference type="ARBA" id="ARBA00023015"/>
    </source>
</evidence>
<dbReference type="Proteomes" id="UP001652445">
    <property type="component" value="Unassembled WGS sequence"/>
</dbReference>
<evidence type="ECO:0000259" key="10">
    <source>
        <dbReference type="PROSITE" id="PS01124"/>
    </source>
</evidence>
<dbReference type="InterPro" id="IPR009057">
    <property type="entry name" value="Homeodomain-like_sf"/>
</dbReference>
<dbReference type="InterPro" id="IPR018060">
    <property type="entry name" value="HTH_AraC"/>
</dbReference>
<evidence type="ECO:0000256" key="9">
    <source>
        <dbReference type="SAM" id="Phobius"/>
    </source>
</evidence>
<dbReference type="PANTHER" id="PTHR43280">
    <property type="entry name" value="ARAC-FAMILY TRANSCRIPTIONAL REGULATOR"/>
    <property type="match status" value="1"/>
</dbReference>
<keyword evidence="4 9" id="KW-1133">Transmembrane helix</keyword>
<comment type="subcellular location">
    <subcellularLocation>
        <location evidence="1">Cell membrane</location>
        <topology evidence="1">Multi-pass membrane protein</topology>
    </subcellularLocation>
</comment>
<dbReference type="PROSITE" id="PS50885">
    <property type="entry name" value="HAMP"/>
    <property type="match status" value="1"/>
</dbReference>
<evidence type="ECO:0000256" key="6">
    <source>
        <dbReference type="ARBA" id="ARBA00023125"/>
    </source>
</evidence>
<dbReference type="PROSITE" id="PS01124">
    <property type="entry name" value="HTH_ARAC_FAMILY_2"/>
    <property type="match status" value="1"/>
</dbReference>
<comment type="caution">
    <text evidence="12">The sequence shown here is derived from an EMBL/GenBank/DDBJ whole genome shotgun (WGS) entry which is preliminary data.</text>
</comment>
<keyword evidence="5" id="KW-0805">Transcription regulation</keyword>
<dbReference type="Pfam" id="PF02743">
    <property type="entry name" value="dCache_1"/>
    <property type="match status" value="1"/>
</dbReference>
<dbReference type="Gene3D" id="1.10.10.60">
    <property type="entry name" value="Homeodomain-like"/>
    <property type="match status" value="2"/>
</dbReference>
<organism evidence="12 13">
    <name type="scientific">Paenibacillus baimaensis</name>
    <dbReference type="NCBI Taxonomy" id="2982185"/>
    <lineage>
        <taxon>Bacteria</taxon>
        <taxon>Bacillati</taxon>
        <taxon>Bacillota</taxon>
        <taxon>Bacilli</taxon>
        <taxon>Bacillales</taxon>
        <taxon>Paenibacillaceae</taxon>
        <taxon>Paenibacillus</taxon>
    </lineage>
</organism>
<dbReference type="SUPFAM" id="SSF158472">
    <property type="entry name" value="HAMP domain-like"/>
    <property type="match status" value="1"/>
</dbReference>
<name>A0ABT2UD83_9BACL</name>
<dbReference type="Pfam" id="PF00672">
    <property type="entry name" value="HAMP"/>
    <property type="match status" value="1"/>
</dbReference>
<evidence type="ECO:0000313" key="13">
    <source>
        <dbReference type="Proteomes" id="UP001652445"/>
    </source>
</evidence>
<keyword evidence="2" id="KW-1003">Cell membrane</keyword>
<gene>
    <name evidence="12" type="ORF">OB236_10800</name>
</gene>
<keyword evidence="3 9" id="KW-0812">Transmembrane</keyword>
<evidence type="ECO:0000256" key="4">
    <source>
        <dbReference type="ARBA" id="ARBA00022989"/>
    </source>
</evidence>
<evidence type="ECO:0000256" key="7">
    <source>
        <dbReference type="ARBA" id="ARBA00023136"/>
    </source>
</evidence>
<dbReference type="Gene3D" id="6.10.340.10">
    <property type="match status" value="1"/>
</dbReference>
<keyword evidence="8" id="KW-0804">Transcription</keyword>
<dbReference type="SMART" id="SM00342">
    <property type="entry name" value="HTH_ARAC"/>
    <property type="match status" value="1"/>
</dbReference>
<dbReference type="PANTHER" id="PTHR43280:SF2">
    <property type="entry name" value="HTH-TYPE TRANSCRIPTIONAL REGULATOR EXSA"/>
    <property type="match status" value="1"/>
</dbReference>
<dbReference type="Pfam" id="PF12833">
    <property type="entry name" value="HTH_18"/>
    <property type="match status" value="1"/>
</dbReference>
<dbReference type="CDD" id="cd06225">
    <property type="entry name" value="HAMP"/>
    <property type="match status" value="1"/>
</dbReference>
<evidence type="ECO:0000259" key="11">
    <source>
        <dbReference type="PROSITE" id="PS50885"/>
    </source>
</evidence>
<protein>
    <submittedName>
        <fullName evidence="12">Helix-turn-helix domain-containing protein</fullName>
    </submittedName>
</protein>
<dbReference type="InterPro" id="IPR033479">
    <property type="entry name" value="dCache_1"/>
</dbReference>
<feature type="domain" description="HAMP" evidence="11">
    <location>
        <begin position="319"/>
        <end position="371"/>
    </location>
</feature>
<dbReference type="SUPFAM" id="SSF46689">
    <property type="entry name" value="Homeodomain-like"/>
    <property type="match status" value="1"/>
</dbReference>
<feature type="transmembrane region" description="Helical" evidence="9">
    <location>
        <begin position="20"/>
        <end position="41"/>
    </location>
</feature>
<keyword evidence="13" id="KW-1185">Reference proteome</keyword>
<evidence type="ECO:0000256" key="2">
    <source>
        <dbReference type="ARBA" id="ARBA00022475"/>
    </source>
</evidence>
<reference evidence="12 13" key="1">
    <citation type="submission" date="2022-09" db="EMBL/GenBank/DDBJ databases">
        <authorList>
            <person name="Han X.L."/>
            <person name="Wang Q."/>
            <person name="Lu T."/>
        </authorList>
    </citation>
    <scope>NUCLEOTIDE SEQUENCE [LARGE SCALE GENOMIC DNA]</scope>
    <source>
        <strain evidence="12 13">WQ 127069</strain>
    </source>
</reference>
<dbReference type="EMBL" id="JAOQIO010000032">
    <property type="protein sequence ID" value="MCU6792608.1"/>
    <property type="molecule type" value="Genomic_DNA"/>
</dbReference>
<evidence type="ECO:0000256" key="3">
    <source>
        <dbReference type="ARBA" id="ARBA00022692"/>
    </source>
</evidence>
<evidence type="ECO:0000256" key="8">
    <source>
        <dbReference type="ARBA" id="ARBA00023163"/>
    </source>
</evidence>
<evidence type="ECO:0000313" key="12">
    <source>
        <dbReference type="EMBL" id="MCU6792608.1"/>
    </source>
</evidence>
<accession>A0ABT2UD83</accession>
<sequence length="745" mass="86311">MLTRLGLVFHNLKLSYKLTIAISFVCLIALTLFSTTTIMIYKNMMTDKEISSTLTNLDAFRGNLNNYLNGIDKSSVLLIYNPAIQDHLESNADLLKPEDRLKAFQDINQKIKEIINNSYGISSIAIMDNYNNAFTFGESSNLLTSAPNGNYRDTAWFRMAEKRDGLYQWEITDWSQSKKTMHMLRSIKSIRNQQTLGVVLFTISPDILKTMFTSDSQMDGIYSIVVSSGEIYSQDESGRQQTIIDTSKMNAAKGHYFTESGGKTYIVTYSTNPLTNWKFTYTIEQNVLFKDIKYIYFIWVVFFIGSFILISLISLKISKTISKPLKTLTILNKEVERGNLNVKFLSLYKDEVGILGSSFNRMLDNIREGIPLRREKMLRSILEQNMSKEEFMELNQLTALPLIQPFYQVVLIDFAIDLPAHKLKLMEERMYRYGETSPMVCFTLKPGQYCILFNDSKEETYRITNELIDYYHTQLEISAVGYIGNDYNEIYFVKNSFEEAKELSKYRFFIDSHCMSYEAVMGKVWQTTYPDKLENQLKYYIEQADPEQCRTLVGNLLIFIRDNNIKPFIIHTLLANMYIYLQQLSVKHHVDPQQLFDPRIWQIDLLVDSQGSFQRNFDELISAIEKYIQAIGVQGARSLSPAIQKAVSVMEAEYNNYEMGIDFMARILHINSVYFSQLFKKELGTSFMDYLSQIRLGHARRLLGESNLKIKEISKEVGYADPHYFGIWFKDKTGLTPSQYRNQST</sequence>
<feature type="domain" description="HTH araC/xylS-type" evidence="10">
    <location>
        <begin position="644"/>
        <end position="743"/>
    </location>
</feature>
<keyword evidence="6" id="KW-0238">DNA-binding</keyword>
<keyword evidence="7 9" id="KW-0472">Membrane</keyword>
<feature type="transmembrane region" description="Helical" evidence="9">
    <location>
        <begin position="294"/>
        <end position="315"/>
    </location>
</feature>